<evidence type="ECO:0000313" key="9">
    <source>
        <dbReference type="Proteomes" id="UP000295157"/>
    </source>
</evidence>
<dbReference type="AlphaFoldDB" id="A0A4V2XI36"/>
<dbReference type="InterPro" id="IPR051677">
    <property type="entry name" value="AfsR-DnrI-RedD_regulator"/>
</dbReference>
<dbReference type="GO" id="GO:0043531">
    <property type="term" value="F:ADP binding"/>
    <property type="evidence" value="ECO:0007669"/>
    <property type="project" value="InterPro"/>
</dbReference>
<dbReference type="InterPro" id="IPR011990">
    <property type="entry name" value="TPR-like_helical_dom_sf"/>
</dbReference>
<keyword evidence="9" id="KW-1185">Reference proteome</keyword>
<dbReference type="InterPro" id="IPR001867">
    <property type="entry name" value="OmpR/PhoB-type_DNA-bd"/>
</dbReference>
<dbReference type="SMART" id="SM00862">
    <property type="entry name" value="Trans_reg_C"/>
    <property type="match status" value="1"/>
</dbReference>
<evidence type="ECO:0000256" key="4">
    <source>
        <dbReference type="ARBA" id="ARBA00023163"/>
    </source>
</evidence>
<comment type="caution">
    <text evidence="8">The sequence shown here is derived from an EMBL/GenBank/DDBJ whole genome shotgun (WGS) entry which is preliminary data.</text>
</comment>
<evidence type="ECO:0000256" key="6">
    <source>
        <dbReference type="SAM" id="MobiDB-lite"/>
    </source>
</evidence>
<dbReference type="Pfam" id="PF03704">
    <property type="entry name" value="BTAD"/>
    <property type="match status" value="1"/>
</dbReference>
<dbReference type="InterPro" id="IPR036388">
    <property type="entry name" value="WH-like_DNA-bd_sf"/>
</dbReference>
<dbReference type="SMART" id="SM01043">
    <property type="entry name" value="BTAD"/>
    <property type="match status" value="1"/>
</dbReference>
<dbReference type="EMBL" id="SMJZ01000270">
    <property type="protein sequence ID" value="TDB97245.1"/>
    <property type="molecule type" value="Genomic_DNA"/>
</dbReference>
<evidence type="ECO:0000259" key="7">
    <source>
        <dbReference type="PROSITE" id="PS51755"/>
    </source>
</evidence>
<dbReference type="Gene3D" id="3.40.50.300">
    <property type="entry name" value="P-loop containing nucleotide triphosphate hydrolases"/>
    <property type="match status" value="1"/>
</dbReference>
<dbReference type="InterPro" id="IPR005158">
    <property type="entry name" value="BTAD"/>
</dbReference>
<dbReference type="Pfam" id="PF13191">
    <property type="entry name" value="AAA_16"/>
    <property type="match status" value="1"/>
</dbReference>
<dbReference type="PANTHER" id="PTHR35807">
    <property type="entry name" value="TRANSCRIPTIONAL REGULATOR REDD-RELATED"/>
    <property type="match status" value="1"/>
</dbReference>
<dbReference type="PROSITE" id="PS51755">
    <property type="entry name" value="OMPR_PHOB"/>
    <property type="match status" value="1"/>
</dbReference>
<dbReference type="Pfam" id="PF00486">
    <property type="entry name" value="Trans_reg_C"/>
    <property type="match status" value="1"/>
</dbReference>
<dbReference type="Gene3D" id="1.25.40.10">
    <property type="entry name" value="Tetratricopeptide repeat domain"/>
    <property type="match status" value="1"/>
</dbReference>
<protein>
    <submittedName>
        <fullName evidence="8">AfsR/SARP family transcriptional regulator</fullName>
    </submittedName>
</protein>
<feature type="region of interest" description="Disordered" evidence="6">
    <location>
        <begin position="732"/>
        <end position="751"/>
    </location>
</feature>
<dbReference type="SUPFAM" id="SSF52540">
    <property type="entry name" value="P-loop containing nucleoside triphosphate hydrolases"/>
    <property type="match status" value="1"/>
</dbReference>
<dbReference type="Proteomes" id="UP000295157">
    <property type="component" value="Unassembled WGS sequence"/>
</dbReference>
<dbReference type="PRINTS" id="PR00364">
    <property type="entry name" value="DISEASERSIST"/>
</dbReference>
<dbReference type="InterPro" id="IPR016032">
    <property type="entry name" value="Sig_transdc_resp-reg_C-effctor"/>
</dbReference>
<dbReference type="SUPFAM" id="SSF48452">
    <property type="entry name" value="TPR-like"/>
    <property type="match status" value="1"/>
</dbReference>
<dbReference type="GO" id="GO:0006355">
    <property type="term" value="P:regulation of DNA-templated transcription"/>
    <property type="evidence" value="ECO:0007669"/>
    <property type="project" value="InterPro"/>
</dbReference>
<dbReference type="OrthoDB" id="4054020at2"/>
<dbReference type="InterPro" id="IPR041664">
    <property type="entry name" value="AAA_16"/>
</dbReference>
<evidence type="ECO:0000256" key="1">
    <source>
        <dbReference type="ARBA" id="ARBA00005820"/>
    </source>
</evidence>
<comment type="similarity">
    <text evidence="1">Belongs to the AfsR/DnrI/RedD regulatory family.</text>
</comment>
<dbReference type="CDD" id="cd15831">
    <property type="entry name" value="BTAD"/>
    <property type="match status" value="1"/>
</dbReference>
<name>A0A4V2XI36_9ACTN</name>
<feature type="domain" description="OmpR/PhoB-type" evidence="7">
    <location>
        <begin position="30"/>
        <end position="126"/>
    </location>
</feature>
<keyword evidence="2" id="KW-0805">Transcription regulation</keyword>
<dbReference type="GO" id="GO:0000160">
    <property type="term" value="P:phosphorelay signal transduction system"/>
    <property type="evidence" value="ECO:0007669"/>
    <property type="project" value="InterPro"/>
</dbReference>
<feature type="compositionally biased region" description="Basic and acidic residues" evidence="6">
    <location>
        <begin position="732"/>
        <end position="745"/>
    </location>
</feature>
<dbReference type="SUPFAM" id="SSF46894">
    <property type="entry name" value="C-terminal effector domain of the bipartite response regulators"/>
    <property type="match status" value="1"/>
</dbReference>
<reference evidence="8 9" key="1">
    <citation type="submission" date="2019-02" db="EMBL/GenBank/DDBJ databases">
        <title>Draft genome sequences of novel Actinobacteria.</title>
        <authorList>
            <person name="Sahin N."/>
            <person name="Ay H."/>
            <person name="Saygin H."/>
        </authorList>
    </citation>
    <scope>NUCLEOTIDE SEQUENCE [LARGE SCALE GENOMIC DNA]</scope>
    <source>
        <strain evidence="8 9">KC201</strain>
    </source>
</reference>
<evidence type="ECO:0000256" key="5">
    <source>
        <dbReference type="PROSITE-ProRule" id="PRU01091"/>
    </source>
</evidence>
<evidence type="ECO:0000256" key="3">
    <source>
        <dbReference type="ARBA" id="ARBA00023125"/>
    </source>
</evidence>
<keyword evidence="3 5" id="KW-0238">DNA-binding</keyword>
<feature type="DNA-binding region" description="OmpR/PhoB-type" evidence="5">
    <location>
        <begin position="30"/>
        <end position="126"/>
    </location>
</feature>
<gene>
    <name evidence="8" type="ORF">E1267_40085</name>
</gene>
<sequence>MSDGRGTAHAGGRPSDGSALGSAPAADHGPENLEDHGLRVALLGPLQVWRGSTAIDVSSNRLRTMLAALALSASNTVTVEQLAFALWPDDPPAHQRRSVQTYVSRLRRVLGPAAIRTVRGGYRLDADPDDVDVLRFHRLLARAAASRGTRAERERLEEALALWRGAPFGGLPSSTLCGPKAVRLVEQRLSAVERWIDLGLAEGRHNELVAEVQELALRHPLREPLWERLLLTLGRCGRQAEALAMYERLRHRLADDLGVDPSPELQRRHLSLLADEERPATSPTPCMLPVAVAGFAGRDDACERMDRLFDGDTRICVVSGTAGVGKTALVLHWAHRARAHFPDGQLYVDLRGFGPSAAATSSHDALPALLTAMGVPPQAIPAETRARAALYRTVLAGKRMLVVLDDARDAEQVRRLLPGDAGCAVVVTSRQGLSSLVASEGAALLTLDVLTREEARDLLARRLGRERIATDPAATDEIIELCARLPLALAIVAGRAVARPLSPMAALAADLRRVRDDLGVLATKDSLTDMRAVLARSYDALPPDAARLFRLLAVHPGPDVGEAALASLAGLHAPQVSELLDTLLDAHLVGETVPSRFSFHELLRTYARGLARAGDTSAHRRAVLRTIEHYLHTTYRAALLLDPAAQLIAPDAPAAKVRPEHLRDRGQAQAWFRAERVVLFRVIRLAMAEGLHPHVVRLALAVTVWCDLEGDEQGKTALEILALEAAGRSGDHAARGRRQLHESGQARHTGR</sequence>
<organism evidence="8 9">
    <name type="scientific">Nonomuraea longispora</name>
    <dbReference type="NCBI Taxonomy" id="1848320"/>
    <lineage>
        <taxon>Bacteria</taxon>
        <taxon>Bacillati</taxon>
        <taxon>Actinomycetota</taxon>
        <taxon>Actinomycetes</taxon>
        <taxon>Streptosporangiales</taxon>
        <taxon>Streptosporangiaceae</taxon>
        <taxon>Nonomuraea</taxon>
    </lineage>
</organism>
<keyword evidence="4" id="KW-0804">Transcription</keyword>
<evidence type="ECO:0000256" key="2">
    <source>
        <dbReference type="ARBA" id="ARBA00023015"/>
    </source>
</evidence>
<evidence type="ECO:0000313" key="8">
    <source>
        <dbReference type="EMBL" id="TDB97245.1"/>
    </source>
</evidence>
<dbReference type="InterPro" id="IPR027417">
    <property type="entry name" value="P-loop_NTPase"/>
</dbReference>
<dbReference type="CDD" id="cd00383">
    <property type="entry name" value="trans_reg_C"/>
    <property type="match status" value="1"/>
</dbReference>
<feature type="region of interest" description="Disordered" evidence="6">
    <location>
        <begin position="1"/>
        <end position="33"/>
    </location>
</feature>
<dbReference type="Gene3D" id="1.10.10.10">
    <property type="entry name" value="Winged helix-like DNA-binding domain superfamily/Winged helix DNA-binding domain"/>
    <property type="match status" value="1"/>
</dbReference>
<dbReference type="GO" id="GO:0003677">
    <property type="term" value="F:DNA binding"/>
    <property type="evidence" value="ECO:0007669"/>
    <property type="project" value="UniProtKB-UniRule"/>
</dbReference>
<accession>A0A4V2XI36</accession>
<dbReference type="PANTHER" id="PTHR35807:SF1">
    <property type="entry name" value="TRANSCRIPTIONAL REGULATOR REDD"/>
    <property type="match status" value="1"/>
</dbReference>
<proteinExistence type="inferred from homology"/>